<proteinExistence type="predicted"/>
<feature type="region of interest" description="Disordered" evidence="6">
    <location>
        <begin position="60"/>
        <end position="163"/>
    </location>
</feature>
<keyword evidence="2" id="KW-0805">Transcription regulation</keyword>
<feature type="domain" description="Zn(2)-C6 fungal-type" evidence="7">
    <location>
        <begin position="18"/>
        <end position="50"/>
    </location>
</feature>
<dbReference type="InterPro" id="IPR001138">
    <property type="entry name" value="Zn2Cys6_DnaBD"/>
</dbReference>
<dbReference type="Pfam" id="PF04082">
    <property type="entry name" value="Fungal_trans"/>
    <property type="match status" value="1"/>
</dbReference>
<keyword evidence="4" id="KW-0804">Transcription</keyword>
<gene>
    <name evidence="8" type="ORF">FE257_003746</name>
</gene>
<feature type="region of interest" description="Disordered" evidence="6">
    <location>
        <begin position="676"/>
        <end position="695"/>
    </location>
</feature>
<dbReference type="GO" id="GO:0003677">
    <property type="term" value="F:DNA binding"/>
    <property type="evidence" value="ECO:0007669"/>
    <property type="project" value="UniProtKB-KW"/>
</dbReference>
<evidence type="ECO:0000256" key="5">
    <source>
        <dbReference type="ARBA" id="ARBA00023242"/>
    </source>
</evidence>
<evidence type="ECO:0000259" key="7">
    <source>
        <dbReference type="PROSITE" id="PS50048"/>
    </source>
</evidence>
<keyword evidence="1" id="KW-0479">Metal-binding</keyword>
<dbReference type="InterPro" id="IPR052761">
    <property type="entry name" value="Fungal_Detox/Toxin_TFs"/>
</dbReference>
<dbReference type="GO" id="GO:0006351">
    <property type="term" value="P:DNA-templated transcription"/>
    <property type="evidence" value="ECO:0007669"/>
    <property type="project" value="InterPro"/>
</dbReference>
<evidence type="ECO:0000313" key="8">
    <source>
        <dbReference type="EMBL" id="KAF9883328.1"/>
    </source>
</evidence>
<dbReference type="PROSITE" id="PS50048">
    <property type="entry name" value="ZN2_CY6_FUNGAL_2"/>
    <property type="match status" value="1"/>
</dbReference>
<dbReference type="Gene3D" id="4.10.240.10">
    <property type="entry name" value="Zn(2)-C6 fungal-type DNA-binding domain"/>
    <property type="match status" value="1"/>
</dbReference>
<dbReference type="CDD" id="cd00067">
    <property type="entry name" value="GAL4"/>
    <property type="match status" value="1"/>
</dbReference>
<evidence type="ECO:0000256" key="6">
    <source>
        <dbReference type="SAM" id="MobiDB-lite"/>
    </source>
</evidence>
<dbReference type="EMBL" id="VCAU01000170">
    <property type="protein sequence ID" value="KAF9883328.1"/>
    <property type="molecule type" value="Genomic_DNA"/>
</dbReference>
<dbReference type="InterPro" id="IPR007219">
    <property type="entry name" value="XnlR_reg_dom"/>
</dbReference>
<organism evidence="8 9">
    <name type="scientific">Aspergillus nanangensis</name>
    <dbReference type="NCBI Taxonomy" id="2582783"/>
    <lineage>
        <taxon>Eukaryota</taxon>
        <taxon>Fungi</taxon>
        <taxon>Dikarya</taxon>
        <taxon>Ascomycota</taxon>
        <taxon>Pezizomycotina</taxon>
        <taxon>Eurotiomycetes</taxon>
        <taxon>Eurotiomycetidae</taxon>
        <taxon>Eurotiales</taxon>
        <taxon>Aspergillaceae</taxon>
        <taxon>Aspergillus</taxon>
        <taxon>Aspergillus subgen. Circumdati</taxon>
    </lineage>
</organism>
<reference evidence="8" key="1">
    <citation type="journal article" date="2019" name="Beilstein J. Org. Chem.">
        <title>Nanangenines: drimane sesquiterpenoids as the dominant metabolite cohort of a novel Australian fungus, Aspergillus nanangensis.</title>
        <authorList>
            <person name="Lacey H.J."/>
            <person name="Gilchrist C.L.M."/>
            <person name="Crombie A."/>
            <person name="Kalaitzis J.A."/>
            <person name="Vuong D."/>
            <person name="Rutledge P.J."/>
            <person name="Turner P."/>
            <person name="Pitt J.I."/>
            <person name="Lacey E."/>
            <person name="Chooi Y.H."/>
            <person name="Piggott A.M."/>
        </authorList>
    </citation>
    <scope>NUCLEOTIDE SEQUENCE</scope>
    <source>
        <strain evidence="8">MST-FP2251</strain>
    </source>
</reference>
<keyword evidence="9" id="KW-1185">Reference proteome</keyword>
<keyword evidence="5" id="KW-0539">Nucleus</keyword>
<dbReference type="PANTHER" id="PTHR47425">
    <property type="entry name" value="FARB-RELATED"/>
    <property type="match status" value="1"/>
</dbReference>
<dbReference type="SUPFAM" id="SSF57701">
    <property type="entry name" value="Zn2/Cys6 DNA-binding domain"/>
    <property type="match status" value="1"/>
</dbReference>
<dbReference type="PROSITE" id="PS00463">
    <property type="entry name" value="ZN2_CY6_FUNGAL_1"/>
    <property type="match status" value="1"/>
</dbReference>
<dbReference type="InterPro" id="IPR036864">
    <property type="entry name" value="Zn2-C6_fun-type_DNA-bd_sf"/>
</dbReference>
<reference evidence="8" key="2">
    <citation type="submission" date="2020-02" db="EMBL/GenBank/DDBJ databases">
        <authorList>
            <person name="Gilchrist C.L.M."/>
            <person name="Chooi Y.-H."/>
        </authorList>
    </citation>
    <scope>NUCLEOTIDE SEQUENCE</scope>
    <source>
        <strain evidence="8">MST-FP2251</strain>
    </source>
</reference>
<dbReference type="Proteomes" id="UP001194746">
    <property type="component" value="Unassembled WGS sequence"/>
</dbReference>
<dbReference type="SMART" id="SM00066">
    <property type="entry name" value="GAL4"/>
    <property type="match status" value="1"/>
</dbReference>
<dbReference type="GO" id="GO:0000981">
    <property type="term" value="F:DNA-binding transcription factor activity, RNA polymerase II-specific"/>
    <property type="evidence" value="ECO:0007669"/>
    <property type="project" value="InterPro"/>
</dbReference>
<evidence type="ECO:0000256" key="3">
    <source>
        <dbReference type="ARBA" id="ARBA00023125"/>
    </source>
</evidence>
<dbReference type="GO" id="GO:0008270">
    <property type="term" value="F:zinc ion binding"/>
    <property type="evidence" value="ECO:0007669"/>
    <property type="project" value="InterPro"/>
</dbReference>
<dbReference type="GO" id="GO:0009893">
    <property type="term" value="P:positive regulation of metabolic process"/>
    <property type="evidence" value="ECO:0007669"/>
    <property type="project" value="UniProtKB-ARBA"/>
</dbReference>
<dbReference type="Pfam" id="PF00172">
    <property type="entry name" value="Zn_clus"/>
    <property type="match status" value="1"/>
</dbReference>
<feature type="compositionally biased region" description="Basic and acidic residues" evidence="6">
    <location>
        <begin position="78"/>
        <end position="96"/>
    </location>
</feature>
<sequence>MYLAHRSPTKKRKRATQACLNCRSRKVRCDVTETENICTNCRLDGLKCTTRARKQTRPTWNDGLATFRSRHLSNESSEGSRHNRNGTREDRPERHNANVTPTTEVIELDDNEESVFCPGTPRGIQWTEEQEPGNTPGRQQNGGIAKESPNRPHKNDDDQEVVQPHTPSFSLAETAVDIPRLPPYIKPLPDRLNDDDLNYLRRKEALTIPDDHLRDRLLQGFIDYVYGYMPILDLKELLQAVQTDGQNAGPRVSLLLFQAILFSGSAFVDMEHLRKVGYRTRRAARKTLFERVKVLYQLDVEQSSMAVIQAILLMTYWFHDPHGHKDLWCWMGTATTLSRMIALHETPDPDAFSRPERRMRKRLAWCVFMRDQVLALGMRRPPHIRLHEHKIPRLTLEDFECGPLPPSTIVPDCAVVRDPLQRRQLAVLCIEKCKLCVCIDRVLACQFRTTATVLSGDEEPVLMLVPELDPTIDSQRDACTRQLESWSRQLPIMCMYDSVSALSACETTVMVIHKALLKMIYLTLVATLYRPHILPYSPWSSGNSSIVKGSQSLSPIARMKIQFAASEISTITHDLRTLHLVHYLPTSSVTVLLPALMVNLIHIAHAQEEVAMRSMQQFSSGMEVLTALSDNYASAEVAMHFLESTMMPSIPKGDSDLLLQPSPASQQFAWPKQMLGEARDGGSTTPDSGSPADQAATYPEWSVWLNAEPSNPGSMDGGLADGADCHRCLPGDDGSSSGLAPPDMLALDPHATWSGLSRSVLGWETGHSMDGMIGDCLKDNQPLYQCPEEGCVESGADFISLLQSPPAML</sequence>
<dbReference type="PANTHER" id="PTHR47425:SF2">
    <property type="entry name" value="FARB-RELATED"/>
    <property type="match status" value="1"/>
</dbReference>
<evidence type="ECO:0000256" key="4">
    <source>
        <dbReference type="ARBA" id="ARBA00023163"/>
    </source>
</evidence>
<dbReference type="SMART" id="SM00906">
    <property type="entry name" value="Fungal_trans"/>
    <property type="match status" value="1"/>
</dbReference>
<keyword evidence="3" id="KW-0238">DNA-binding</keyword>
<comment type="caution">
    <text evidence="8">The sequence shown here is derived from an EMBL/GenBank/DDBJ whole genome shotgun (WGS) entry which is preliminary data.</text>
</comment>
<evidence type="ECO:0000256" key="2">
    <source>
        <dbReference type="ARBA" id="ARBA00023015"/>
    </source>
</evidence>
<name>A0AAD4CBR3_ASPNN</name>
<dbReference type="CDD" id="cd12148">
    <property type="entry name" value="fungal_TF_MHR"/>
    <property type="match status" value="1"/>
</dbReference>
<evidence type="ECO:0000256" key="1">
    <source>
        <dbReference type="ARBA" id="ARBA00022723"/>
    </source>
</evidence>
<protein>
    <recommendedName>
        <fullName evidence="7">Zn(2)-C6 fungal-type domain-containing protein</fullName>
    </recommendedName>
</protein>
<evidence type="ECO:0000313" key="9">
    <source>
        <dbReference type="Proteomes" id="UP001194746"/>
    </source>
</evidence>
<feature type="compositionally biased region" description="Polar residues" evidence="6">
    <location>
        <begin position="132"/>
        <end position="142"/>
    </location>
</feature>
<dbReference type="AlphaFoldDB" id="A0AAD4CBR3"/>
<accession>A0AAD4CBR3</accession>